<protein>
    <submittedName>
        <fullName evidence="1">Uncharacterized protein</fullName>
    </submittedName>
</protein>
<organism evidence="1 2">
    <name type="scientific">Sphagnum troendelagicum</name>
    <dbReference type="NCBI Taxonomy" id="128251"/>
    <lineage>
        <taxon>Eukaryota</taxon>
        <taxon>Viridiplantae</taxon>
        <taxon>Streptophyta</taxon>
        <taxon>Embryophyta</taxon>
        <taxon>Bryophyta</taxon>
        <taxon>Sphagnophytina</taxon>
        <taxon>Sphagnopsida</taxon>
        <taxon>Sphagnales</taxon>
        <taxon>Sphagnaceae</taxon>
        <taxon>Sphagnum</taxon>
    </lineage>
</organism>
<evidence type="ECO:0000313" key="1">
    <source>
        <dbReference type="EMBL" id="CAK9209665.1"/>
    </source>
</evidence>
<dbReference type="Proteomes" id="UP001497512">
    <property type="component" value="Chromosome 17"/>
</dbReference>
<accession>A0ABP0U0H5</accession>
<dbReference type="EMBL" id="OZ019909">
    <property type="protein sequence ID" value="CAK9209665.1"/>
    <property type="molecule type" value="Genomic_DNA"/>
</dbReference>
<sequence length="80" mass="8867">MHLMNPQAARRQPGSFTMQMFKRKLRSDCLQTPSTTRIHKVESASSGTGLKAFIHLRDSTLPRVEAVNSEGSSVQILVKA</sequence>
<evidence type="ECO:0000313" key="2">
    <source>
        <dbReference type="Proteomes" id="UP001497512"/>
    </source>
</evidence>
<proteinExistence type="predicted"/>
<keyword evidence="2" id="KW-1185">Reference proteome</keyword>
<name>A0ABP0U0H5_9BRYO</name>
<gene>
    <name evidence="1" type="ORF">CSSPTR1EN2_LOCUS9954</name>
</gene>
<reference evidence="1" key="1">
    <citation type="submission" date="2024-02" db="EMBL/GenBank/DDBJ databases">
        <authorList>
            <consortium name="ELIXIR-Norway"/>
            <consortium name="Elixir Norway"/>
        </authorList>
    </citation>
    <scope>NUCLEOTIDE SEQUENCE</scope>
</reference>